<dbReference type="EMBL" id="CADCXN010000081">
    <property type="protein sequence ID" value="CAA9891844.1"/>
    <property type="molecule type" value="Genomic_DNA"/>
</dbReference>
<keyword evidence="1" id="KW-0472">Membrane</keyword>
<evidence type="ECO:0000256" key="1">
    <source>
        <dbReference type="SAM" id="Phobius"/>
    </source>
</evidence>
<proteinExistence type="predicted"/>
<feature type="transmembrane region" description="Helical" evidence="1">
    <location>
        <begin position="12"/>
        <end position="30"/>
    </location>
</feature>
<keyword evidence="1" id="KW-0812">Transmembrane</keyword>
<name>A0A8S0X949_9GAMM</name>
<keyword evidence="1" id="KW-1133">Transmembrane helix</keyword>
<comment type="caution">
    <text evidence="2">The sequence shown here is derived from an EMBL/GenBank/DDBJ whole genome shotgun (WGS) entry which is preliminary data.</text>
</comment>
<dbReference type="Proteomes" id="UP000494216">
    <property type="component" value="Unassembled WGS sequence"/>
</dbReference>
<evidence type="ECO:0000313" key="2">
    <source>
        <dbReference type="EMBL" id="CAA9891844.1"/>
    </source>
</evidence>
<reference evidence="2 3" key="1">
    <citation type="submission" date="2020-02" db="EMBL/GenBank/DDBJ databases">
        <authorList>
            <person name="Hogendoorn C."/>
        </authorList>
    </citation>
    <scope>NUCLEOTIDE SEQUENCE [LARGE SCALE GENOMIC DNA]</scope>
    <source>
        <strain evidence="2">METHB21</strain>
    </source>
</reference>
<gene>
    <name evidence="2" type="ORF">METHB2_500004</name>
</gene>
<accession>A0A8S0X949</accession>
<feature type="transmembrane region" description="Helical" evidence="1">
    <location>
        <begin position="36"/>
        <end position="57"/>
    </location>
</feature>
<organism evidence="2 3">
    <name type="scientific">Candidatus Methylobacter favarea</name>
    <dbReference type="NCBI Taxonomy" id="2707345"/>
    <lineage>
        <taxon>Bacteria</taxon>
        <taxon>Pseudomonadati</taxon>
        <taxon>Pseudomonadota</taxon>
        <taxon>Gammaproteobacteria</taxon>
        <taxon>Methylococcales</taxon>
        <taxon>Methylococcaceae</taxon>
        <taxon>Methylobacter</taxon>
    </lineage>
</organism>
<keyword evidence="3" id="KW-1185">Reference proteome</keyword>
<protein>
    <submittedName>
        <fullName evidence="2">Uncharacterized protein</fullName>
    </submittedName>
</protein>
<evidence type="ECO:0000313" key="3">
    <source>
        <dbReference type="Proteomes" id="UP000494216"/>
    </source>
</evidence>
<sequence>MPGPCSAPRLRRPFDAIAALIGFLALLALLRYQAGVVPVIAVWGAAGFLFTFVKPWLAPVGVFL</sequence>
<dbReference type="AlphaFoldDB" id="A0A8S0X949"/>